<feature type="compositionally biased region" description="Low complexity" evidence="1">
    <location>
        <begin position="102"/>
        <end position="117"/>
    </location>
</feature>
<evidence type="ECO:0000313" key="3">
    <source>
        <dbReference type="Proteomes" id="UP000054107"/>
    </source>
</evidence>
<protein>
    <submittedName>
        <fullName evidence="2">Uncharacterized protein</fullName>
    </submittedName>
</protein>
<sequence>MAQPFDYNKRNIARTQDSLGYQDMSLFRKQNKVLRVPPPYNFASLTNNDLLTVEPTPTRPVRLAQDDQQKKASKALPPKPDNAPEPTSSNSVTQPPAKFNPADTTAATAATETASNTLPPTEQPQSPPAGSSSNRNSTNKGKERERPLPATEAVVPTASTSAEIPANSAATGNNNSSSGSVGPRAPPQTSQERDEIREMFVSKFLELKELAEMLQYIEEASSPEPAHDLHSSSSSHRRRRRRSYEQAPPRPTPSHSDPNSHSSHLRRKASKSKMNDYAYPSPENNRKFYNKSADMAVNYGEPNQRHSSGSRKRRSTDGPVDHYDGRTPYDATMYDYGHPYAQQIPYYYNYYLPPNEEPFLDHEDYYTAHHNYHQHWLHPLDQQRYHEDASRLRRKSLNNMHEEQQYRVKRKGSRGSMKKSKMRQQQQQQQQQQQYPFYEYSDIPPPYTMPHHHHYQYPYGHSPYYQNQLYTPNGGS</sequence>
<accession>A0A0B7N653</accession>
<feature type="compositionally biased region" description="Polar residues" evidence="1">
    <location>
        <begin position="85"/>
        <end position="94"/>
    </location>
</feature>
<dbReference type="AlphaFoldDB" id="A0A0B7N653"/>
<evidence type="ECO:0000256" key="1">
    <source>
        <dbReference type="SAM" id="MobiDB-lite"/>
    </source>
</evidence>
<dbReference type="OrthoDB" id="2242308at2759"/>
<evidence type="ECO:0000313" key="2">
    <source>
        <dbReference type="EMBL" id="CEP10529.1"/>
    </source>
</evidence>
<feature type="compositionally biased region" description="Low complexity" evidence="1">
    <location>
        <begin position="423"/>
        <end position="434"/>
    </location>
</feature>
<dbReference type="Proteomes" id="UP000054107">
    <property type="component" value="Unassembled WGS sequence"/>
</dbReference>
<feature type="region of interest" description="Disordered" evidence="1">
    <location>
        <begin position="395"/>
        <end position="443"/>
    </location>
</feature>
<gene>
    <name evidence="2" type="primary">PARPA_04245.1 scaffold 12477</name>
</gene>
<name>A0A0B7N653_9FUNG</name>
<feature type="compositionally biased region" description="Basic and acidic residues" evidence="1">
    <location>
        <begin position="315"/>
        <end position="326"/>
    </location>
</feature>
<feature type="compositionally biased region" description="Low complexity" evidence="1">
    <location>
        <begin position="166"/>
        <end position="182"/>
    </location>
</feature>
<feature type="region of interest" description="Disordered" evidence="1">
    <location>
        <begin position="219"/>
        <end position="326"/>
    </location>
</feature>
<reference evidence="2 3" key="1">
    <citation type="submission" date="2014-09" db="EMBL/GenBank/DDBJ databases">
        <authorList>
            <person name="Ellenberger Sabrina"/>
        </authorList>
    </citation>
    <scope>NUCLEOTIDE SEQUENCE [LARGE SCALE GENOMIC DNA]</scope>
    <source>
        <strain evidence="2 3">CBS 412.66</strain>
    </source>
</reference>
<feature type="compositionally biased region" description="Low complexity" evidence="1">
    <location>
        <begin position="253"/>
        <end position="262"/>
    </location>
</feature>
<feature type="compositionally biased region" description="Basic residues" evidence="1">
    <location>
        <begin position="407"/>
        <end position="422"/>
    </location>
</feature>
<keyword evidence="3" id="KW-1185">Reference proteome</keyword>
<feature type="region of interest" description="Disordered" evidence="1">
    <location>
        <begin position="51"/>
        <end position="194"/>
    </location>
</feature>
<proteinExistence type="predicted"/>
<dbReference type="EMBL" id="LN724412">
    <property type="protein sequence ID" value="CEP10529.1"/>
    <property type="molecule type" value="Genomic_DNA"/>
</dbReference>
<organism evidence="2 3">
    <name type="scientific">Parasitella parasitica</name>
    <dbReference type="NCBI Taxonomy" id="35722"/>
    <lineage>
        <taxon>Eukaryota</taxon>
        <taxon>Fungi</taxon>
        <taxon>Fungi incertae sedis</taxon>
        <taxon>Mucoromycota</taxon>
        <taxon>Mucoromycotina</taxon>
        <taxon>Mucoromycetes</taxon>
        <taxon>Mucorales</taxon>
        <taxon>Mucorineae</taxon>
        <taxon>Mucoraceae</taxon>
        <taxon>Parasitella</taxon>
    </lineage>
</organism>
<feature type="compositionally biased region" description="Polar residues" evidence="1">
    <location>
        <begin position="128"/>
        <end position="139"/>
    </location>
</feature>